<name>A0AAE0CF32_9CHLO</name>
<sequence length="120" mass="12577">MAAAGTEAVAAAEEVAAVTEEVVEVATVAGAGVCGGLVVEVVEMVRSVAVEVEMEVEEMEVGGPVVVKEVVGGRGGDGGEAWRRWWWWRGEAVVVVEAEVEGEEVAEVGAREEEEHKSTL</sequence>
<dbReference type="Proteomes" id="UP001190700">
    <property type="component" value="Unassembled WGS sequence"/>
</dbReference>
<evidence type="ECO:0000313" key="2">
    <source>
        <dbReference type="Proteomes" id="UP001190700"/>
    </source>
</evidence>
<accession>A0AAE0CF32</accession>
<reference evidence="1 2" key="1">
    <citation type="journal article" date="2015" name="Genome Biol. Evol.">
        <title>Comparative Genomics of a Bacterivorous Green Alga Reveals Evolutionary Causalities and Consequences of Phago-Mixotrophic Mode of Nutrition.</title>
        <authorList>
            <person name="Burns J.A."/>
            <person name="Paasch A."/>
            <person name="Narechania A."/>
            <person name="Kim E."/>
        </authorList>
    </citation>
    <scope>NUCLEOTIDE SEQUENCE [LARGE SCALE GENOMIC DNA]</scope>
    <source>
        <strain evidence="1 2">PLY_AMNH</strain>
    </source>
</reference>
<dbReference type="EMBL" id="LGRX02024601">
    <property type="protein sequence ID" value="KAK3253871.1"/>
    <property type="molecule type" value="Genomic_DNA"/>
</dbReference>
<dbReference type="AlphaFoldDB" id="A0AAE0CF32"/>
<evidence type="ECO:0000313" key="1">
    <source>
        <dbReference type="EMBL" id="KAK3253871.1"/>
    </source>
</evidence>
<protein>
    <submittedName>
        <fullName evidence="1">Uncharacterized protein</fullName>
    </submittedName>
</protein>
<keyword evidence="2" id="KW-1185">Reference proteome</keyword>
<gene>
    <name evidence="1" type="ORF">CYMTET_36905</name>
</gene>
<proteinExistence type="predicted"/>
<comment type="caution">
    <text evidence="1">The sequence shown here is derived from an EMBL/GenBank/DDBJ whole genome shotgun (WGS) entry which is preliminary data.</text>
</comment>
<organism evidence="1 2">
    <name type="scientific">Cymbomonas tetramitiformis</name>
    <dbReference type="NCBI Taxonomy" id="36881"/>
    <lineage>
        <taxon>Eukaryota</taxon>
        <taxon>Viridiplantae</taxon>
        <taxon>Chlorophyta</taxon>
        <taxon>Pyramimonadophyceae</taxon>
        <taxon>Pyramimonadales</taxon>
        <taxon>Pyramimonadaceae</taxon>
        <taxon>Cymbomonas</taxon>
    </lineage>
</organism>